<dbReference type="PANTHER" id="PTHR11669">
    <property type="entry name" value="REPLICATION FACTOR C / DNA POLYMERASE III GAMMA-TAU SUBUNIT"/>
    <property type="match status" value="1"/>
</dbReference>
<organism evidence="4 5">
    <name type="scientific">Idiomarina fontislapidosi</name>
    <dbReference type="NCBI Taxonomy" id="263723"/>
    <lineage>
        <taxon>Bacteria</taxon>
        <taxon>Pseudomonadati</taxon>
        <taxon>Pseudomonadota</taxon>
        <taxon>Gammaproteobacteria</taxon>
        <taxon>Alteromonadales</taxon>
        <taxon>Idiomarinaceae</taxon>
        <taxon>Idiomarina</taxon>
    </lineage>
</organism>
<keyword evidence="5" id="KW-1185">Reference proteome</keyword>
<comment type="caution">
    <text evidence="4">The sequence shown here is derived from an EMBL/GenBank/DDBJ whole genome shotgun (WGS) entry which is preliminary data.</text>
</comment>
<proteinExistence type="predicted"/>
<dbReference type="Proteomes" id="UP000287330">
    <property type="component" value="Unassembled WGS sequence"/>
</dbReference>
<dbReference type="GO" id="GO:0003887">
    <property type="term" value="F:DNA-directed DNA polymerase activity"/>
    <property type="evidence" value="ECO:0007669"/>
    <property type="project" value="UniProtKB-KW"/>
</dbReference>
<dbReference type="Gene3D" id="3.40.50.300">
    <property type="entry name" value="P-loop containing nucleotide triphosphate hydrolases"/>
    <property type="match status" value="1"/>
</dbReference>
<comment type="catalytic activity">
    <reaction evidence="3">
        <text>DNA(n) + a 2'-deoxyribonucleoside 5'-triphosphate = DNA(n+1) + diphosphate</text>
        <dbReference type="Rhea" id="RHEA:22508"/>
        <dbReference type="Rhea" id="RHEA-COMP:17339"/>
        <dbReference type="Rhea" id="RHEA-COMP:17340"/>
        <dbReference type="ChEBI" id="CHEBI:33019"/>
        <dbReference type="ChEBI" id="CHEBI:61560"/>
        <dbReference type="ChEBI" id="CHEBI:173112"/>
        <dbReference type="EC" id="2.7.7.7"/>
    </reaction>
</comment>
<evidence type="ECO:0000256" key="2">
    <source>
        <dbReference type="ARBA" id="ARBA00022932"/>
    </source>
</evidence>
<protein>
    <recommendedName>
        <fullName evidence="1">DNA-directed DNA polymerase</fullName>
        <ecNumber evidence="1">2.7.7.7</ecNumber>
    </recommendedName>
</protein>
<keyword evidence="2" id="KW-0239">DNA-directed DNA polymerase</keyword>
<reference evidence="5" key="1">
    <citation type="journal article" date="2018" name="Front. Microbiol.">
        <title>Genome-Based Analysis Reveals the Taxonomy and Diversity of the Family Idiomarinaceae.</title>
        <authorList>
            <person name="Liu Y."/>
            <person name="Lai Q."/>
            <person name="Shao Z."/>
        </authorList>
    </citation>
    <scope>NUCLEOTIDE SEQUENCE [LARGE SCALE GENOMIC DNA]</scope>
    <source>
        <strain evidence="5">F23</strain>
    </source>
</reference>
<keyword evidence="2" id="KW-0548">Nucleotidyltransferase</keyword>
<evidence type="ECO:0000256" key="3">
    <source>
        <dbReference type="ARBA" id="ARBA00049244"/>
    </source>
</evidence>
<dbReference type="RefSeq" id="WP_110573131.1">
    <property type="nucleotide sequence ID" value="NZ_PIPV01000002.1"/>
</dbReference>
<evidence type="ECO:0000256" key="1">
    <source>
        <dbReference type="ARBA" id="ARBA00012417"/>
    </source>
</evidence>
<gene>
    <name evidence="4" type="ORF">CWE25_04060</name>
</gene>
<dbReference type="EMBL" id="PIPV01000002">
    <property type="protein sequence ID" value="RUO57650.1"/>
    <property type="molecule type" value="Genomic_DNA"/>
</dbReference>
<dbReference type="PANTHER" id="PTHR11669:SF8">
    <property type="entry name" value="DNA POLYMERASE III SUBUNIT DELTA"/>
    <property type="match status" value="1"/>
</dbReference>
<accession>A0A432Y9K0</accession>
<dbReference type="AlphaFoldDB" id="A0A432Y9K0"/>
<name>A0A432Y9K0_9GAMM</name>
<dbReference type="GO" id="GO:0006261">
    <property type="term" value="P:DNA-templated DNA replication"/>
    <property type="evidence" value="ECO:0007669"/>
    <property type="project" value="TreeGrafter"/>
</dbReference>
<dbReference type="EC" id="2.7.7.7" evidence="1"/>
<dbReference type="SUPFAM" id="SSF52540">
    <property type="entry name" value="P-loop containing nucleoside triphosphate hydrolases"/>
    <property type="match status" value="1"/>
</dbReference>
<evidence type="ECO:0000313" key="5">
    <source>
        <dbReference type="Proteomes" id="UP000287330"/>
    </source>
</evidence>
<sequence length="290" mass="33462">MAFPWMRQPWQQLLAAFQAQRLSHAYYFKHAPEQGTGAFAGEFISLLMCRDPGKRACGVCKACLLRKAHNHPDIIEFKVDEKQSALGVDEVRRLTRFIHQTANQGGRRVIYLEVMDRMTEQAANAILKILEEPPKDVIWLLTVQQPERLMATLRSRMQWVHMSLPTQTSEGEYERAQQLIEAIDGRAPWPTLGAKHNVQQWLDTSEHVLTDIWRVKAAAPISQLRFADLYERYRSVVINGFRSLHPIEQKISQLRQLRRLSTHARGVNLAIILQNQWLTWTQEHAGDPAT</sequence>
<dbReference type="OrthoDB" id="9811073at2"/>
<dbReference type="Pfam" id="PF13177">
    <property type="entry name" value="DNA_pol3_delta2"/>
    <property type="match status" value="1"/>
</dbReference>
<keyword evidence="2" id="KW-0808">Transferase</keyword>
<dbReference type="InterPro" id="IPR050238">
    <property type="entry name" value="DNA_Rep/Repair_Clamp_Loader"/>
</dbReference>
<evidence type="ECO:0000313" key="4">
    <source>
        <dbReference type="EMBL" id="RUO57650.1"/>
    </source>
</evidence>
<dbReference type="InterPro" id="IPR027417">
    <property type="entry name" value="P-loop_NTPase"/>
</dbReference>